<keyword evidence="9" id="KW-1185">Reference proteome</keyword>
<keyword evidence="4 7" id="KW-0812">Transmembrane</keyword>
<dbReference type="InterPro" id="IPR002293">
    <property type="entry name" value="AA/rel_permease1"/>
</dbReference>
<sequence length="463" mass="50071">MSTPHHTKTLGQKDLVLFTVSAILLLDTLAAAASVGASSIFWWVFLCGIFLIPFALICAEMGCAYPEQGGIYAWIKKAFGGRWASRATWGYWVNTAVWMPAIFILFAGIFKQLFYPELSLNSQIMMGIALTWIAVGVNVITLNIGKWVPNIGAILKVVVFLVLIFGALNYTQSHGMANPLNWETLTPDLGSSLQYIPAIIYGMLGFELISASSDEMKNPAKDVPKAIFLSATIIILLYILATIAILAAIPAGDINLVEGLMDTLYLFLGESPLGQATALALGVAALYTFFSNGVTWSLGCNRAAAEAAHDGELPKVFGIEHPTRGTPVGAAILTGAVSTATLLLYGFISGSNEDLFWSLFAFSAVIFLLPYQGMLLSFVRMRKTDPDHPRPYKIPGGDAVAKLAAYLCMSVLGLTIFLFIYIPGEGVQWPVLIGVLFTLGLGEIIIRQAENHKFPQSAQTEVQ</sequence>
<organism evidence="8 9">
    <name type="scientific">Dasania phycosphaerae</name>
    <dbReference type="NCBI Taxonomy" id="2950436"/>
    <lineage>
        <taxon>Bacteria</taxon>
        <taxon>Pseudomonadati</taxon>
        <taxon>Pseudomonadota</taxon>
        <taxon>Gammaproteobacteria</taxon>
        <taxon>Cellvibrionales</taxon>
        <taxon>Spongiibacteraceae</taxon>
        <taxon>Dasania</taxon>
    </lineage>
</organism>
<feature type="transmembrane region" description="Helical" evidence="7">
    <location>
        <begin position="328"/>
        <end position="349"/>
    </location>
</feature>
<feature type="transmembrane region" description="Helical" evidence="7">
    <location>
        <begin position="192"/>
        <end position="214"/>
    </location>
</feature>
<dbReference type="Gene3D" id="1.20.1740.10">
    <property type="entry name" value="Amino acid/polyamine transporter I"/>
    <property type="match status" value="1"/>
</dbReference>
<dbReference type="GO" id="GO:0005886">
    <property type="term" value="C:plasma membrane"/>
    <property type="evidence" value="ECO:0007669"/>
    <property type="project" value="UniProtKB-SubCell"/>
</dbReference>
<evidence type="ECO:0000256" key="4">
    <source>
        <dbReference type="ARBA" id="ARBA00022692"/>
    </source>
</evidence>
<keyword evidence="2" id="KW-0813">Transport</keyword>
<evidence type="ECO:0000313" key="8">
    <source>
        <dbReference type="EMBL" id="MCZ0865283.1"/>
    </source>
</evidence>
<feature type="transmembrane region" description="Helical" evidence="7">
    <location>
        <begin position="427"/>
        <end position="446"/>
    </location>
</feature>
<dbReference type="PANTHER" id="PTHR42770">
    <property type="entry name" value="AMINO ACID TRANSPORTER-RELATED"/>
    <property type="match status" value="1"/>
</dbReference>
<feature type="transmembrane region" description="Helical" evidence="7">
    <location>
        <begin position="153"/>
        <end position="172"/>
    </location>
</feature>
<evidence type="ECO:0000256" key="7">
    <source>
        <dbReference type="SAM" id="Phobius"/>
    </source>
</evidence>
<feature type="transmembrane region" description="Helical" evidence="7">
    <location>
        <begin position="87"/>
        <end position="110"/>
    </location>
</feature>
<feature type="transmembrane region" description="Helical" evidence="7">
    <location>
        <begin position="226"/>
        <end position="252"/>
    </location>
</feature>
<dbReference type="Pfam" id="PF13520">
    <property type="entry name" value="AA_permease_2"/>
    <property type="match status" value="1"/>
</dbReference>
<dbReference type="AlphaFoldDB" id="A0A9J6RLB1"/>
<comment type="caution">
    <text evidence="8">The sequence shown here is derived from an EMBL/GenBank/DDBJ whole genome shotgun (WGS) entry which is preliminary data.</text>
</comment>
<evidence type="ECO:0000256" key="1">
    <source>
        <dbReference type="ARBA" id="ARBA00004651"/>
    </source>
</evidence>
<feature type="transmembrane region" description="Helical" evidence="7">
    <location>
        <begin position="42"/>
        <end position="66"/>
    </location>
</feature>
<evidence type="ECO:0000256" key="6">
    <source>
        <dbReference type="ARBA" id="ARBA00023136"/>
    </source>
</evidence>
<proteinExistence type="predicted"/>
<gene>
    <name evidence="8" type="ORF">O0V09_08735</name>
</gene>
<dbReference type="EMBL" id="JAPTGG010000006">
    <property type="protein sequence ID" value="MCZ0865283.1"/>
    <property type="molecule type" value="Genomic_DNA"/>
</dbReference>
<evidence type="ECO:0000256" key="5">
    <source>
        <dbReference type="ARBA" id="ARBA00022989"/>
    </source>
</evidence>
<keyword evidence="5 7" id="KW-1133">Transmembrane helix</keyword>
<evidence type="ECO:0000313" key="9">
    <source>
        <dbReference type="Proteomes" id="UP001069090"/>
    </source>
</evidence>
<feature type="transmembrane region" description="Helical" evidence="7">
    <location>
        <begin position="400"/>
        <end position="421"/>
    </location>
</feature>
<comment type="subcellular location">
    <subcellularLocation>
        <location evidence="1">Cell membrane</location>
        <topology evidence="1">Multi-pass membrane protein</topology>
    </subcellularLocation>
</comment>
<feature type="transmembrane region" description="Helical" evidence="7">
    <location>
        <begin position="122"/>
        <end position="141"/>
    </location>
</feature>
<feature type="transmembrane region" description="Helical" evidence="7">
    <location>
        <begin position="355"/>
        <end position="379"/>
    </location>
</feature>
<dbReference type="Proteomes" id="UP001069090">
    <property type="component" value="Unassembled WGS sequence"/>
</dbReference>
<evidence type="ECO:0000256" key="3">
    <source>
        <dbReference type="ARBA" id="ARBA00022475"/>
    </source>
</evidence>
<dbReference type="PIRSF" id="PIRSF006060">
    <property type="entry name" value="AA_transporter"/>
    <property type="match status" value="1"/>
</dbReference>
<dbReference type="PANTHER" id="PTHR42770:SF15">
    <property type="entry name" value="GLUTAMATE_GAMMA-AMINOBUTYRATE ANTIPORTER-RELATED"/>
    <property type="match status" value="1"/>
</dbReference>
<keyword evidence="3" id="KW-1003">Cell membrane</keyword>
<keyword evidence="6 7" id="KW-0472">Membrane</keyword>
<reference evidence="8 9" key="1">
    <citation type="submission" date="2022-12" db="EMBL/GenBank/DDBJ databases">
        <title>Dasania phycosphaerae sp. nov., isolated from particulate material of the south coast of Korea.</title>
        <authorList>
            <person name="Jiang Y."/>
        </authorList>
    </citation>
    <scope>NUCLEOTIDE SEQUENCE [LARGE SCALE GENOMIC DNA]</scope>
    <source>
        <strain evidence="8 9">GY-19</strain>
    </source>
</reference>
<protein>
    <submittedName>
        <fullName evidence="8">APC family permease</fullName>
    </submittedName>
</protein>
<evidence type="ECO:0000256" key="2">
    <source>
        <dbReference type="ARBA" id="ARBA00022448"/>
    </source>
</evidence>
<feature type="transmembrane region" description="Helical" evidence="7">
    <location>
        <begin position="272"/>
        <end position="290"/>
    </location>
</feature>
<dbReference type="RefSeq" id="WP_258331430.1">
    <property type="nucleotide sequence ID" value="NZ_JAPTGG010000006.1"/>
</dbReference>
<accession>A0A9J6RLB1</accession>
<dbReference type="GO" id="GO:0022857">
    <property type="term" value="F:transmembrane transporter activity"/>
    <property type="evidence" value="ECO:0007669"/>
    <property type="project" value="InterPro"/>
</dbReference>
<dbReference type="InterPro" id="IPR050367">
    <property type="entry name" value="APC_superfamily"/>
</dbReference>
<name>A0A9J6RLB1_9GAMM</name>